<dbReference type="Pfam" id="PF05056">
    <property type="entry name" value="DUF674"/>
    <property type="match status" value="2"/>
</dbReference>
<name>A0ABU6YD67_9FABA</name>
<proteinExistence type="predicted"/>
<reference evidence="1 2" key="1">
    <citation type="journal article" date="2023" name="Plants (Basel)">
        <title>Bridging the Gap: Combining Genomics and Transcriptomics Approaches to Understand Stylosanthes scabra, an Orphan Legume from the Brazilian Caatinga.</title>
        <authorList>
            <person name="Ferreira-Neto J.R.C."/>
            <person name="da Silva M.D."/>
            <person name="Binneck E."/>
            <person name="de Melo N.F."/>
            <person name="da Silva R.H."/>
            <person name="de Melo A.L.T.M."/>
            <person name="Pandolfi V."/>
            <person name="Bustamante F.O."/>
            <person name="Brasileiro-Vidal A.C."/>
            <person name="Benko-Iseppon A.M."/>
        </authorList>
    </citation>
    <scope>NUCLEOTIDE SEQUENCE [LARGE SCALE GENOMIC DNA]</scope>
    <source>
        <tissue evidence="1">Leaves</tissue>
    </source>
</reference>
<dbReference type="EMBL" id="JASCZI010241864">
    <property type="protein sequence ID" value="MED6207862.1"/>
    <property type="molecule type" value="Genomic_DNA"/>
</dbReference>
<keyword evidence="2" id="KW-1185">Reference proteome</keyword>
<sequence length="212" mass="23512">MAWSSSLRMKLLVDTKSEKVVFAEASKDVVDFLFTLLQLPLGTVVKLLTKKAVGGSLGKLYSSVENLDSTYMQPNTSKNLLIDPYVPTSSTLISALLPSVNNKNTYAYAQSQVVPKDSRWMLTEVHYEYDDSTYVDYAPSSPKYNPSSMSSEVKYVTPPAAAGGSDGFVKEMVNYMVMDNLFIQPMSSISSITLLKNFNIKDVHVLEERSFA</sequence>
<evidence type="ECO:0008006" key="3">
    <source>
        <dbReference type="Google" id="ProtNLM"/>
    </source>
</evidence>
<dbReference type="PANTHER" id="PTHR33103">
    <property type="entry name" value="OS01G0153900 PROTEIN"/>
    <property type="match status" value="1"/>
</dbReference>
<comment type="caution">
    <text evidence="1">The sequence shown here is derived from an EMBL/GenBank/DDBJ whole genome shotgun (WGS) entry which is preliminary data.</text>
</comment>
<gene>
    <name evidence="1" type="ORF">PIB30_039498</name>
</gene>
<dbReference type="InterPro" id="IPR007750">
    <property type="entry name" value="DUF674"/>
</dbReference>
<evidence type="ECO:0000313" key="2">
    <source>
        <dbReference type="Proteomes" id="UP001341840"/>
    </source>
</evidence>
<protein>
    <recommendedName>
        <fullName evidence="3">DUF674 domain-containing protein</fullName>
    </recommendedName>
</protein>
<dbReference type="Proteomes" id="UP001341840">
    <property type="component" value="Unassembled WGS sequence"/>
</dbReference>
<dbReference type="PANTHER" id="PTHR33103:SF19">
    <property type="entry name" value="OS09G0544700 PROTEIN"/>
    <property type="match status" value="1"/>
</dbReference>
<organism evidence="1 2">
    <name type="scientific">Stylosanthes scabra</name>
    <dbReference type="NCBI Taxonomy" id="79078"/>
    <lineage>
        <taxon>Eukaryota</taxon>
        <taxon>Viridiplantae</taxon>
        <taxon>Streptophyta</taxon>
        <taxon>Embryophyta</taxon>
        <taxon>Tracheophyta</taxon>
        <taxon>Spermatophyta</taxon>
        <taxon>Magnoliopsida</taxon>
        <taxon>eudicotyledons</taxon>
        <taxon>Gunneridae</taxon>
        <taxon>Pentapetalae</taxon>
        <taxon>rosids</taxon>
        <taxon>fabids</taxon>
        <taxon>Fabales</taxon>
        <taxon>Fabaceae</taxon>
        <taxon>Papilionoideae</taxon>
        <taxon>50 kb inversion clade</taxon>
        <taxon>dalbergioids sensu lato</taxon>
        <taxon>Dalbergieae</taxon>
        <taxon>Pterocarpus clade</taxon>
        <taxon>Stylosanthes</taxon>
    </lineage>
</organism>
<evidence type="ECO:0000313" key="1">
    <source>
        <dbReference type="EMBL" id="MED6207862.1"/>
    </source>
</evidence>
<accession>A0ABU6YD67</accession>